<evidence type="ECO:0000313" key="1">
    <source>
        <dbReference type="EMBL" id="EFP79420.2"/>
    </source>
</evidence>
<dbReference type="GeneID" id="10531244"/>
<accession>E3K4J3</accession>
<protein>
    <submittedName>
        <fullName evidence="1">Uncharacterized protein</fullName>
    </submittedName>
</protein>
<dbReference type="AlphaFoldDB" id="E3K4J3"/>
<proteinExistence type="predicted"/>
<organism evidence="1 2">
    <name type="scientific">Puccinia graminis f. sp. tritici (strain CRL 75-36-700-3 / race SCCL)</name>
    <name type="common">Black stem rust fungus</name>
    <dbReference type="NCBI Taxonomy" id="418459"/>
    <lineage>
        <taxon>Eukaryota</taxon>
        <taxon>Fungi</taxon>
        <taxon>Dikarya</taxon>
        <taxon>Basidiomycota</taxon>
        <taxon>Pucciniomycotina</taxon>
        <taxon>Pucciniomycetes</taxon>
        <taxon>Pucciniales</taxon>
        <taxon>Pucciniaceae</taxon>
        <taxon>Puccinia</taxon>
    </lineage>
</organism>
<dbReference type="Proteomes" id="UP000008783">
    <property type="component" value="Unassembled WGS sequence"/>
</dbReference>
<dbReference type="KEGG" id="pgr:PGTG_05741"/>
<keyword evidence="2" id="KW-1185">Reference proteome</keyword>
<dbReference type="RefSeq" id="XP_003323839.2">
    <property type="nucleotide sequence ID" value="XM_003323791.2"/>
</dbReference>
<reference key="1">
    <citation type="submission" date="2007-01" db="EMBL/GenBank/DDBJ databases">
        <title>The Genome Sequence of Puccinia graminis f. sp. tritici Strain CRL 75-36-700-3.</title>
        <authorList>
            <consortium name="The Broad Institute Genome Sequencing Platform"/>
            <person name="Birren B."/>
            <person name="Lander E."/>
            <person name="Galagan J."/>
            <person name="Nusbaum C."/>
            <person name="Devon K."/>
            <person name="Cuomo C."/>
            <person name="Jaffe D."/>
            <person name="Butler J."/>
            <person name="Alvarez P."/>
            <person name="Gnerre S."/>
            <person name="Grabherr M."/>
            <person name="Mauceli E."/>
            <person name="Brockman W."/>
            <person name="Young S."/>
            <person name="LaButti K."/>
            <person name="Sykes S."/>
            <person name="DeCaprio D."/>
            <person name="Crawford M."/>
            <person name="Koehrsen M."/>
            <person name="Engels R."/>
            <person name="Montgomery P."/>
            <person name="Pearson M."/>
            <person name="Howarth C."/>
            <person name="Larson L."/>
            <person name="White J."/>
            <person name="Zeng Q."/>
            <person name="Kodira C."/>
            <person name="Yandava C."/>
            <person name="Alvarado L."/>
            <person name="O'Leary S."/>
            <person name="Szabo L."/>
            <person name="Dean R."/>
            <person name="Schein J."/>
        </authorList>
    </citation>
    <scope>NUCLEOTIDE SEQUENCE</scope>
    <source>
        <strain>CRL 75-36-700-3</strain>
    </source>
</reference>
<sequence>MLLNYGHNISTPLTSQFTIPPPEPHIPQSFTKAVFRAIEKIKVDTCSLSAATNGAKVAAWMQAILVEGSNLFNGTVTSNLDGFIKGTDDSEGRYEFVYMVLKLCVIVVLEGKSDGTTSNNYAQMMTELQGSTRQARTPPPKL</sequence>
<dbReference type="InParanoid" id="E3K4J3"/>
<evidence type="ECO:0000313" key="2">
    <source>
        <dbReference type="Proteomes" id="UP000008783"/>
    </source>
</evidence>
<dbReference type="EMBL" id="DS178272">
    <property type="protein sequence ID" value="EFP79420.2"/>
    <property type="molecule type" value="Genomic_DNA"/>
</dbReference>
<gene>
    <name evidence="1" type="ORF">PGTG_05741</name>
</gene>
<dbReference type="HOGENOM" id="CLU_1816734_0_0_1"/>
<dbReference type="OrthoDB" id="5418029at2759"/>
<name>E3K4J3_PUCGT</name>
<dbReference type="VEuPathDB" id="FungiDB:PGTG_05741"/>
<reference evidence="2" key="2">
    <citation type="journal article" date="2011" name="Proc. Natl. Acad. Sci. U.S.A.">
        <title>Obligate biotrophy features unraveled by the genomic analysis of rust fungi.</title>
        <authorList>
            <person name="Duplessis S."/>
            <person name="Cuomo C.A."/>
            <person name="Lin Y.-C."/>
            <person name="Aerts A."/>
            <person name="Tisserant E."/>
            <person name="Veneault-Fourrey C."/>
            <person name="Joly D.L."/>
            <person name="Hacquard S."/>
            <person name="Amselem J."/>
            <person name="Cantarel B.L."/>
            <person name="Chiu R."/>
            <person name="Coutinho P.M."/>
            <person name="Feau N."/>
            <person name="Field M."/>
            <person name="Frey P."/>
            <person name="Gelhaye E."/>
            <person name="Goldberg J."/>
            <person name="Grabherr M.G."/>
            <person name="Kodira C.D."/>
            <person name="Kohler A."/>
            <person name="Kuees U."/>
            <person name="Lindquist E.A."/>
            <person name="Lucas S.M."/>
            <person name="Mago R."/>
            <person name="Mauceli E."/>
            <person name="Morin E."/>
            <person name="Murat C."/>
            <person name="Pangilinan J.L."/>
            <person name="Park R."/>
            <person name="Pearson M."/>
            <person name="Quesneville H."/>
            <person name="Rouhier N."/>
            <person name="Sakthikumar S."/>
            <person name="Salamov A.A."/>
            <person name="Schmutz J."/>
            <person name="Selles B."/>
            <person name="Shapiro H."/>
            <person name="Tanguay P."/>
            <person name="Tuskan G.A."/>
            <person name="Henrissat B."/>
            <person name="Van de Peer Y."/>
            <person name="Rouze P."/>
            <person name="Ellis J.G."/>
            <person name="Dodds P.N."/>
            <person name="Schein J.E."/>
            <person name="Zhong S."/>
            <person name="Hamelin R.C."/>
            <person name="Grigoriev I.V."/>
            <person name="Szabo L.J."/>
            <person name="Martin F."/>
        </authorList>
    </citation>
    <scope>NUCLEOTIDE SEQUENCE [LARGE SCALE GENOMIC DNA]</scope>
    <source>
        <strain evidence="2">CRL 75-36-700-3 / race SCCL</strain>
    </source>
</reference>